<evidence type="ECO:0000256" key="4">
    <source>
        <dbReference type="PROSITE-ProRule" id="PRU00433"/>
    </source>
</evidence>
<evidence type="ECO:0000256" key="3">
    <source>
        <dbReference type="ARBA" id="ARBA00023004"/>
    </source>
</evidence>
<keyword evidence="2 6" id="KW-0732">Signal</keyword>
<dbReference type="InterPro" id="IPR036280">
    <property type="entry name" value="Multihaem_cyt_sf"/>
</dbReference>
<dbReference type="Pfam" id="PF09698">
    <property type="entry name" value="GSu_C4xC__C2xCH"/>
    <property type="match status" value="3"/>
</dbReference>
<dbReference type="InterPro" id="IPR009056">
    <property type="entry name" value="Cyt_c-like_dom"/>
</dbReference>
<feature type="chain" id="PRO_5027827662" description="Cytochrome c domain-containing protein" evidence="6">
    <location>
        <begin position="34"/>
        <end position="1623"/>
    </location>
</feature>
<feature type="region of interest" description="Disordered" evidence="5">
    <location>
        <begin position="300"/>
        <end position="319"/>
    </location>
</feature>
<keyword evidence="3 4" id="KW-0408">Iron</keyword>
<dbReference type="GO" id="GO:0020037">
    <property type="term" value="F:heme binding"/>
    <property type="evidence" value="ECO:0007669"/>
    <property type="project" value="InterPro"/>
</dbReference>
<keyword evidence="9" id="KW-1185">Reference proteome</keyword>
<dbReference type="InterPro" id="IPR051829">
    <property type="entry name" value="Multiheme_Cytochr_ET"/>
</dbReference>
<dbReference type="PROSITE" id="PS51007">
    <property type="entry name" value="CYTC"/>
    <property type="match status" value="1"/>
</dbReference>
<dbReference type="PANTHER" id="PTHR35038:SF6">
    <property type="entry name" value="SURFACE LOCALIZED DECAHEME CYTOCHROME C LIPOPROTEIN"/>
    <property type="match status" value="1"/>
</dbReference>
<dbReference type="GO" id="GO:0046872">
    <property type="term" value="F:metal ion binding"/>
    <property type="evidence" value="ECO:0007669"/>
    <property type="project" value="UniProtKB-KW"/>
</dbReference>
<dbReference type="InterPro" id="IPR010176">
    <property type="entry name" value="C4xCH_C2xCH_motif_GEOSU"/>
</dbReference>
<sequence length="1623" mass="166339">MTSSHKVVWPNLRVLASLFSFGVALIFGTSAQAAPQYTYDCTFCHTMPPLDSSSGKRDAATGAVKGNHQTHAGATAATCVKCHGPALTSTGHRDKLIQVQGNINSSPLGGAYSRTFFNQTSVPPNPLGTCSNVNCHFERVTPAWGSAAYGAPADCASCHGAPPAGGNTGAAGSHVRHDAYFSGAAQCVKCHPNRLGEAKPFAHATSAVAAKIKVSLTDPAGLASGSYSGTGANFLPSQSAAQVFGTCSNNYCHSSGNLNVAAASLPASYAGSSYATPTWGSGALACNACHGRSTTNGAPDYTNAGTPGSATSNSHPRHVSGSNITCNECHERTTKNNTTIRATTIAVHVNKTADVFFNLSGANKTATYNAAVGSKSCSNTYCHGTAAIQWGGASLTCASCHGASNADLSGGTTAGHGIHVATATAFTTMTGNSRSTASTYIYACKSCHPTASHATGAASTLSAAQVGGTAITSVQYTAGTTSVTDTKGFKYTNGSCSTNNCHSNGRGGAPLTTASWSGTATTTCLACHDTKLTGATASTLSPRHDRHMNPTTNTTLGLNNGFNCVDCHAKTVSANTTVSDKTKHVNGFVDYSGVKAGGSARYNATTKVCSNVYCHSNGNPGALVFVNMTGSKAWGGTAALGCNGCHGRTSTLGAPDYANGGAVPSTTANSHAKHVAGAADTTVCASCHVKTVNASVGGRFKDYTAATYHLNRTPNVFFAAAKAGATAAWVQSTGTCNNVSCHGGNAVVWGSTLNCQDCHGNGATASVADFGATFWNNGTISKFQMTGTGSWAGNGHGLATGTYAGSANPAANFGAVTNQCEFCHDSTVGHSVATNPFRLRNYSTASYGRNAVCLVCHSATGAGVTLGTTLKKRTTSKAVEADHYGAKHGASNSGGQFCWDCHEPHGTGLNTAATANQYMIRNNPARVSNLATGAPTTQTATGVVFTLSATPTGTDYAKSATPFNGICNVCHTSTSHYTQTAGDAHNSGSRCTSCHGHTGSTHGSDAFTPVGGGISAGGNACFGCHSEYQAAMSITGASRTSSYHHVLGTGSTDIGDQAPNAGAYPTSTTNVYCVSCHTDHNYFNNGGTVTTKAANLRTDIANTSGATPTNTDFLATGTYGICVSCHTASLTRDTTNQAAGGVATTPVISGANFAVSMHNYTTMSAFGTQQFAANCVKCHNDEQTKTKQTSTNKFGPHFSASVSILDDLGTGTNAQYREQYMCFRCHSQTTDTVLGGTLKKTNGKDWFGSNTMRTASEDTFKSFTSAGRSPRHKISKYSGLHKANETLADISTSRHVECADCHSPHAAKFGNHSSSQPTTARGLRANTIAGSLTGATGVTVTTWGAASPTTTWGANASTYGQTTTTALPAATLEYQVCFKCHTKAMGATGWFKNMTSAGQMGGKNLTWTDLAVEFNPNNASRHPIGTALTTANQLTAARLSGGWKPGDIMTCTDCHNTDSTASKGPHGSSVKWMLSGTNKAWPYTTAAGNGGTTGTPFTPATYTTGQGTNNGLFCMNCHTIRPTTGGNAWHTQSNVTGGQHGSNTTIMACVSCHIRVPHGGKISRLLQTSKAPLRYKANGNGSSSNFANWGSSTVNIKGSTFSSANFKSSCSEHSGGGTGGEAW</sequence>
<dbReference type="EMBL" id="BLXZ01000008">
    <property type="protein sequence ID" value="GFO70113.1"/>
    <property type="molecule type" value="Genomic_DNA"/>
</dbReference>
<dbReference type="NCBIfam" id="TIGR01904">
    <property type="entry name" value="GSu_C4xC__C2xCH"/>
    <property type="match status" value="6"/>
</dbReference>
<keyword evidence="1 4" id="KW-0479">Metal-binding</keyword>
<reference evidence="9" key="1">
    <citation type="submission" date="2020-06" db="EMBL/GenBank/DDBJ databases">
        <title>Draft genomic sequecing of Geomonas sp. Red745.</title>
        <authorList>
            <person name="Itoh H."/>
            <person name="Xu Z.X."/>
            <person name="Ushijima N."/>
            <person name="Masuda Y."/>
            <person name="Shiratori Y."/>
            <person name="Senoo K."/>
        </authorList>
    </citation>
    <scope>NUCLEOTIDE SEQUENCE [LARGE SCALE GENOMIC DNA]</scope>
    <source>
        <strain evidence="9">Red745</strain>
    </source>
</reference>
<dbReference type="Proteomes" id="UP000587586">
    <property type="component" value="Unassembled WGS sequence"/>
</dbReference>
<evidence type="ECO:0000259" key="7">
    <source>
        <dbReference type="PROSITE" id="PS51007"/>
    </source>
</evidence>
<dbReference type="Gene3D" id="3.90.10.10">
    <property type="entry name" value="Cytochrome C3"/>
    <property type="match status" value="1"/>
</dbReference>
<dbReference type="GO" id="GO:0009055">
    <property type="term" value="F:electron transfer activity"/>
    <property type="evidence" value="ECO:0007669"/>
    <property type="project" value="InterPro"/>
</dbReference>
<evidence type="ECO:0000256" key="2">
    <source>
        <dbReference type="ARBA" id="ARBA00022729"/>
    </source>
</evidence>
<proteinExistence type="predicted"/>
<keyword evidence="4" id="KW-0349">Heme</keyword>
<gene>
    <name evidence="8" type="ORF">GMLC_36920</name>
</gene>
<dbReference type="PANTHER" id="PTHR35038">
    <property type="entry name" value="DISSIMILATORY SULFITE REDUCTASE SIRA"/>
    <property type="match status" value="1"/>
</dbReference>
<evidence type="ECO:0000313" key="9">
    <source>
        <dbReference type="Proteomes" id="UP000587586"/>
    </source>
</evidence>
<dbReference type="GO" id="GO:0016491">
    <property type="term" value="F:oxidoreductase activity"/>
    <property type="evidence" value="ECO:0007669"/>
    <property type="project" value="TreeGrafter"/>
</dbReference>
<comment type="caution">
    <text evidence="8">The sequence shown here is derived from an EMBL/GenBank/DDBJ whole genome shotgun (WGS) entry which is preliminary data.</text>
</comment>
<organism evidence="8 9">
    <name type="scientific">Geomonas limicola</name>
    <dbReference type="NCBI Taxonomy" id="2740186"/>
    <lineage>
        <taxon>Bacteria</taxon>
        <taxon>Pseudomonadati</taxon>
        <taxon>Thermodesulfobacteriota</taxon>
        <taxon>Desulfuromonadia</taxon>
        <taxon>Geobacterales</taxon>
        <taxon>Geobacteraceae</taxon>
        <taxon>Geomonas</taxon>
    </lineage>
</organism>
<dbReference type="Gene3D" id="1.10.1130.10">
    <property type="entry name" value="Flavocytochrome C3, Chain A"/>
    <property type="match status" value="1"/>
</dbReference>
<dbReference type="SUPFAM" id="SSF48695">
    <property type="entry name" value="Multiheme cytochromes"/>
    <property type="match status" value="4"/>
</dbReference>
<protein>
    <recommendedName>
        <fullName evidence="7">Cytochrome c domain-containing protein</fullName>
    </recommendedName>
</protein>
<evidence type="ECO:0000256" key="1">
    <source>
        <dbReference type="ARBA" id="ARBA00022723"/>
    </source>
</evidence>
<name>A0A6V8NEW2_9BACT</name>
<evidence type="ECO:0000256" key="6">
    <source>
        <dbReference type="SAM" id="SignalP"/>
    </source>
</evidence>
<evidence type="ECO:0000313" key="8">
    <source>
        <dbReference type="EMBL" id="GFO70113.1"/>
    </source>
</evidence>
<accession>A0A6V8NEW2</accession>
<feature type="domain" description="Cytochrome c" evidence="7">
    <location>
        <begin position="1162"/>
        <end position="1348"/>
    </location>
</feature>
<feature type="signal peptide" evidence="6">
    <location>
        <begin position="1"/>
        <end position="33"/>
    </location>
</feature>
<evidence type="ECO:0000256" key="5">
    <source>
        <dbReference type="SAM" id="MobiDB-lite"/>
    </source>
</evidence>